<dbReference type="OrthoDB" id="981718at2"/>
<reference evidence="2 3" key="1">
    <citation type="submission" date="2018-11" db="EMBL/GenBank/DDBJ databases">
        <title>Chryseotalea sanarue gen. nov., sp., nov., a member of the family Cytophagaceae, isolated from a brackish lake in Hamamatsu Japan.</title>
        <authorList>
            <person name="Maejima Y."/>
            <person name="Iino T."/>
            <person name="Muraguchi Y."/>
            <person name="Fukuda K."/>
            <person name="Ohkuma M."/>
            <person name="Moriuchi R."/>
            <person name="Dohra H."/>
            <person name="Kimbara K."/>
            <person name="Shintani M."/>
        </authorList>
    </citation>
    <scope>NUCLEOTIDE SEQUENCE [LARGE SCALE GENOMIC DNA]</scope>
    <source>
        <strain evidence="2 3">Ys</strain>
    </source>
</reference>
<name>A0A401UE81_9BACT</name>
<comment type="caution">
    <text evidence="2">The sequence shown here is derived from an EMBL/GenBank/DDBJ whole genome shotgun (WGS) entry which is preliminary data.</text>
</comment>
<gene>
    <name evidence="2" type="ORF">SanaruYs_34200</name>
</gene>
<dbReference type="PROSITE" id="PS51257">
    <property type="entry name" value="PROKAR_LIPOPROTEIN"/>
    <property type="match status" value="1"/>
</dbReference>
<feature type="signal peptide" evidence="1">
    <location>
        <begin position="1"/>
        <end position="25"/>
    </location>
</feature>
<dbReference type="Proteomes" id="UP000288227">
    <property type="component" value="Unassembled WGS sequence"/>
</dbReference>
<evidence type="ECO:0000256" key="1">
    <source>
        <dbReference type="SAM" id="SignalP"/>
    </source>
</evidence>
<keyword evidence="1" id="KW-0732">Signal</keyword>
<accession>A0A401UE81</accession>
<evidence type="ECO:0000313" key="3">
    <source>
        <dbReference type="Proteomes" id="UP000288227"/>
    </source>
</evidence>
<dbReference type="RefSeq" id="WP_127123832.1">
    <property type="nucleotide sequence ID" value="NZ_BHXQ01000007.1"/>
</dbReference>
<proteinExistence type="predicted"/>
<protein>
    <submittedName>
        <fullName evidence="2">Uncharacterized protein</fullName>
    </submittedName>
</protein>
<dbReference type="EMBL" id="BHXQ01000007">
    <property type="protein sequence ID" value="GCC53177.1"/>
    <property type="molecule type" value="Genomic_DNA"/>
</dbReference>
<dbReference type="AlphaFoldDB" id="A0A401UE81"/>
<sequence length="182" mass="19894">MINNLKKLFTYALLLTATLSLTALSCEDLSDEITIDVPTEVTKTIRISTSEAGPFTKTEPVDIASDEFNENRDKMKEFKVVTLTFDVVDNLTGGSAVPTNVYLSFEADFSGIGLAVNGATLQDQLNGFTPEFTNELRRAIEDWILDYSSNTVMDIELSGDASGSMDYTITFTMTSTIQVGAK</sequence>
<evidence type="ECO:0000313" key="2">
    <source>
        <dbReference type="EMBL" id="GCC53177.1"/>
    </source>
</evidence>
<keyword evidence="3" id="KW-1185">Reference proteome</keyword>
<organism evidence="2 3">
    <name type="scientific">Chryseotalea sanaruensis</name>
    <dbReference type="NCBI Taxonomy" id="2482724"/>
    <lineage>
        <taxon>Bacteria</taxon>
        <taxon>Pseudomonadati</taxon>
        <taxon>Bacteroidota</taxon>
        <taxon>Cytophagia</taxon>
        <taxon>Cytophagales</taxon>
        <taxon>Chryseotaleaceae</taxon>
        <taxon>Chryseotalea</taxon>
    </lineage>
</organism>
<feature type="chain" id="PRO_5019276998" evidence="1">
    <location>
        <begin position="26"/>
        <end position="182"/>
    </location>
</feature>